<dbReference type="Pfam" id="PF00589">
    <property type="entry name" value="Phage_integrase"/>
    <property type="match status" value="2"/>
</dbReference>
<dbReference type="GO" id="GO:0051301">
    <property type="term" value="P:cell division"/>
    <property type="evidence" value="ECO:0007669"/>
    <property type="project" value="UniProtKB-KW"/>
</dbReference>
<feature type="domain" description="Core-binding (CB)" evidence="12">
    <location>
        <begin position="13"/>
        <end position="147"/>
    </location>
</feature>
<evidence type="ECO:0000256" key="1">
    <source>
        <dbReference type="ARBA" id="ARBA00004496"/>
    </source>
</evidence>
<evidence type="ECO:0000256" key="4">
    <source>
        <dbReference type="ARBA" id="ARBA00022829"/>
    </source>
</evidence>
<dbReference type="InterPro" id="IPR050090">
    <property type="entry name" value="Tyrosine_recombinase_XerCD"/>
</dbReference>
<dbReference type="InterPro" id="IPR002104">
    <property type="entry name" value="Integrase_catalytic"/>
</dbReference>
<dbReference type="InterPro" id="IPR010998">
    <property type="entry name" value="Integrase_recombinase_N"/>
</dbReference>
<organism evidence="13 14">
    <name type="scientific">Psittacicella melopsittaci</name>
    <dbReference type="NCBI Taxonomy" id="2028576"/>
    <lineage>
        <taxon>Bacteria</taxon>
        <taxon>Pseudomonadati</taxon>
        <taxon>Pseudomonadota</taxon>
        <taxon>Gammaproteobacteria</taxon>
        <taxon>Pasteurellales</taxon>
        <taxon>Psittacicellaceae</taxon>
        <taxon>Psittacicella</taxon>
    </lineage>
</organism>
<keyword evidence="14" id="KW-1185">Reference proteome</keyword>
<dbReference type="EMBL" id="NRJH01000064">
    <property type="protein sequence ID" value="RIY31506.1"/>
    <property type="molecule type" value="Genomic_DNA"/>
</dbReference>
<dbReference type="RefSeq" id="WP_119497680.1">
    <property type="nucleotide sequence ID" value="NZ_NRJH01000064.1"/>
</dbReference>
<evidence type="ECO:0000256" key="2">
    <source>
        <dbReference type="ARBA" id="ARBA00022490"/>
    </source>
</evidence>
<dbReference type="PANTHER" id="PTHR30349">
    <property type="entry name" value="PHAGE INTEGRASE-RELATED"/>
    <property type="match status" value="1"/>
</dbReference>
<dbReference type="Gene3D" id="1.10.150.130">
    <property type="match status" value="1"/>
</dbReference>
<evidence type="ECO:0000256" key="10">
    <source>
        <dbReference type="SAM" id="MobiDB-lite"/>
    </source>
</evidence>
<dbReference type="GO" id="GO:0007059">
    <property type="term" value="P:chromosome segregation"/>
    <property type="evidence" value="ECO:0007669"/>
    <property type="project" value="UniProtKB-KW"/>
</dbReference>
<accession>A0A3A1Y2H3</accession>
<comment type="caution">
    <text evidence="13">The sequence shown here is derived from an EMBL/GenBank/DDBJ whole genome shotgun (WGS) entry which is preliminary data.</text>
</comment>
<protein>
    <recommendedName>
        <fullName evidence="15">Tyrosine recombinase XerC</fullName>
    </recommendedName>
</protein>
<keyword evidence="6 9" id="KW-0238">DNA-binding</keyword>
<keyword evidence="2" id="KW-0963">Cytoplasm</keyword>
<name>A0A3A1Y2H3_9GAMM</name>
<dbReference type="InterPro" id="IPR044068">
    <property type="entry name" value="CB"/>
</dbReference>
<dbReference type="GO" id="GO:0003677">
    <property type="term" value="F:DNA binding"/>
    <property type="evidence" value="ECO:0007669"/>
    <property type="project" value="UniProtKB-UniRule"/>
</dbReference>
<keyword evidence="3" id="KW-0132">Cell division</keyword>
<evidence type="ECO:0000256" key="6">
    <source>
        <dbReference type="ARBA" id="ARBA00023125"/>
    </source>
</evidence>
<keyword evidence="4" id="KW-0159">Chromosome partition</keyword>
<dbReference type="GO" id="GO:0015074">
    <property type="term" value="P:DNA integration"/>
    <property type="evidence" value="ECO:0007669"/>
    <property type="project" value="UniProtKB-KW"/>
</dbReference>
<evidence type="ECO:0008006" key="15">
    <source>
        <dbReference type="Google" id="ProtNLM"/>
    </source>
</evidence>
<dbReference type="GO" id="GO:0006310">
    <property type="term" value="P:DNA recombination"/>
    <property type="evidence" value="ECO:0007669"/>
    <property type="project" value="UniProtKB-KW"/>
</dbReference>
<dbReference type="OrthoDB" id="9801717at2"/>
<dbReference type="PANTHER" id="PTHR30349:SF77">
    <property type="entry name" value="TYROSINE RECOMBINASE XERC"/>
    <property type="match status" value="1"/>
</dbReference>
<dbReference type="InterPro" id="IPR004107">
    <property type="entry name" value="Integrase_SAM-like_N"/>
</dbReference>
<dbReference type="PROSITE" id="PS51898">
    <property type="entry name" value="TYR_RECOMBINASE"/>
    <property type="match status" value="1"/>
</dbReference>
<evidence type="ECO:0000256" key="3">
    <source>
        <dbReference type="ARBA" id="ARBA00022618"/>
    </source>
</evidence>
<evidence type="ECO:0000313" key="13">
    <source>
        <dbReference type="EMBL" id="RIY31506.1"/>
    </source>
</evidence>
<evidence type="ECO:0000259" key="11">
    <source>
        <dbReference type="PROSITE" id="PS51898"/>
    </source>
</evidence>
<evidence type="ECO:0000256" key="7">
    <source>
        <dbReference type="ARBA" id="ARBA00023172"/>
    </source>
</evidence>
<proteinExistence type="predicted"/>
<comment type="subcellular location">
    <subcellularLocation>
        <location evidence="1">Cytoplasm</location>
    </subcellularLocation>
</comment>
<keyword evidence="5" id="KW-0229">DNA integration</keyword>
<sequence length="501" mass="57019">MKNSSDILNAYPAYVRTDIELFLQYIKLEKAYSNNTLLAYRNNLIQALSLIHKVLSQSSVTEQEASEELMDLSSLLGKNKKSKKTSLNEKPSTTPQDKLALLANFSWESCTAQVLTQALANQTSPNKSASSRNLFLSALRSFYQWLLINDKVSTNYPKMVKNLKGEKSLPVVVDKTSMEKILDTVVINNFIDLRDQVIFELMFSTGVRLAEVCNLNLQDLDFTKEQIQILGKGNVYRTVPLALGLKQLIAIFLVLRERELIKKLSATELAELQINPEANLAIDIDNAGQVYHYALTILSNANQWLNNQVAANHKPRKKSASQALQTQMQQEQLQVSLEELNPFKDSSAPKASKSYLDSAGYDLQLQEQRKAYLKSAINPIHALFLSTQLKRISARTIQYRLDKRVEQAGIKRKISPHKLRHSFATQFLQNSANLRAVQEILGHKNLVTTQIYTHLDLKHLIEVYNKAHPQQIRYREKLAEKKEKPTTNQELIAQMQKRKKA</sequence>
<evidence type="ECO:0000256" key="8">
    <source>
        <dbReference type="ARBA" id="ARBA00023306"/>
    </source>
</evidence>
<dbReference type="Proteomes" id="UP000266258">
    <property type="component" value="Unassembled WGS sequence"/>
</dbReference>
<dbReference type="InterPro" id="IPR011010">
    <property type="entry name" value="DNA_brk_join_enz"/>
</dbReference>
<reference evidence="13 14" key="1">
    <citation type="submission" date="2017-08" db="EMBL/GenBank/DDBJ databases">
        <title>Reclassification of Bisgaard taxon 37 and 44.</title>
        <authorList>
            <person name="Christensen H."/>
        </authorList>
    </citation>
    <scope>NUCLEOTIDE SEQUENCE [LARGE SCALE GENOMIC DNA]</scope>
    <source>
        <strain evidence="13 14">B96_4</strain>
    </source>
</reference>
<dbReference type="PROSITE" id="PS51900">
    <property type="entry name" value="CB"/>
    <property type="match status" value="1"/>
</dbReference>
<dbReference type="InterPro" id="IPR013762">
    <property type="entry name" value="Integrase-like_cat_sf"/>
</dbReference>
<gene>
    <name evidence="13" type="ORF">CJP74_07025</name>
</gene>
<evidence type="ECO:0000313" key="14">
    <source>
        <dbReference type="Proteomes" id="UP000266258"/>
    </source>
</evidence>
<dbReference type="Gene3D" id="1.10.443.10">
    <property type="entry name" value="Intergrase catalytic core"/>
    <property type="match status" value="1"/>
</dbReference>
<feature type="region of interest" description="Disordered" evidence="10">
    <location>
        <begin position="480"/>
        <end position="501"/>
    </location>
</feature>
<dbReference type="SUPFAM" id="SSF56349">
    <property type="entry name" value="DNA breaking-rejoining enzymes"/>
    <property type="match status" value="1"/>
</dbReference>
<evidence type="ECO:0000256" key="5">
    <source>
        <dbReference type="ARBA" id="ARBA00022908"/>
    </source>
</evidence>
<keyword evidence="8" id="KW-0131">Cell cycle</keyword>
<evidence type="ECO:0000259" key="12">
    <source>
        <dbReference type="PROSITE" id="PS51900"/>
    </source>
</evidence>
<dbReference type="AlphaFoldDB" id="A0A3A1Y2H3"/>
<dbReference type="GO" id="GO:0005737">
    <property type="term" value="C:cytoplasm"/>
    <property type="evidence" value="ECO:0007669"/>
    <property type="project" value="UniProtKB-SubCell"/>
</dbReference>
<dbReference type="Pfam" id="PF02899">
    <property type="entry name" value="Phage_int_SAM_1"/>
    <property type="match status" value="2"/>
</dbReference>
<keyword evidence="7" id="KW-0233">DNA recombination</keyword>
<evidence type="ECO:0000256" key="9">
    <source>
        <dbReference type="PROSITE-ProRule" id="PRU01248"/>
    </source>
</evidence>
<feature type="domain" description="Tyr recombinase" evidence="11">
    <location>
        <begin position="168"/>
        <end position="465"/>
    </location>
</feature>